<dbReference type="Proteomes" id="UP000439903">
    <property type="component" value="Unassembled WGS sequence"/>
</dbReference>
<accession>A0A8H3WU82</accession>
<keyword evidence="2" id="KW-1185">Reference proteome</keyword>
<dbReference type="InterPro" id="IPR009003">
    <property type="entry name" value="Peptidase_S1_PA"/>
</dbReference>
<name>A0A8H3WU82_GIGMA</name>
<proteinExistence type="predicted"/>
<evidence type="ECO:0000313" key="1">
    <source>
        <dbReference type="EMBL" id="KAF0351319.1"/>
    </source>
</evidence>
<dbReference type="SUPFAM" id="SSF50494">
    <property type="entry name" value="Trypsin-like serine proteases"/>
    <property type="match status" value="1"/>
</dbReference>
<dbReference type="AlphaFoldDB" id="A0A8H3WU82"/>
<sequence>MKLESRDNIVEKILAGDGIDVYDDKTKTTLKNCSVGFWARDQANINYIATALFTDGTIDFGIIELDAAEDDIKPEPSIRNTDSERYKQLLLEDDIAVSSNGVHLCPSGNIMKIFVVSAGSKGGDSGGPIFSFKQDLIHVSLNGILTSALDNFDDDINGIIGVITMSSIYFIFNDISIVTVTPN</sequence>
<organism evidence="1 2">
    <name type="scientific">Gigaspora margarita</name>
    <dbReference type="NCBI Taxonomy" id="4874"/>
    <lineage>
        <taxon>Eukaryota</taxon>
        <taxon>Fungi</taxon>
        <taxon>Fungi incertae sedis</taxon>
        <taxon>Mucoromycota</taxon>
        <taxon>Glomeromycotina</taxon>
        <taxon>Glomeromycetes</taxon>
        <taxon>Diversisporales</taxon>
        <taxon>Gigasporaceae</taxon>
        <taxon>Gigaspora</taxon>
    </lineage>
</organism>
<dbReference type="EMBL" id="WTPW01003197">
    <property type="protein sequence ID" value="KAF0351319.1"/>
    <property type="molecule type" value="Genomic_DNA"/>
</dbReference>
<protein>
    <recommendedName>
        <fullName evidence="3">Peptidase S1 domain-containing protein</fullName>
    </recommendedName>
</protein>
<comment type="caution">
    <text evidence="1">The sequence shown here is derived from an EMBL/GenBank/DDBJ whole genome shotgun (WGS) entry which is preliminary data.</text>
</comment>
<reference evidence="1 2" key="1">
    <citation type="journal article" date="2019" name="Environ. Microbiol.">
        <title>At the nexus of three kingdoms: the genome of the mycorrhizal fungus Gigaspora margarita provides insights into plant, endobacterial and fungal interactions.</title>
        <authorList>
            <person name="Venice F."/>
            <person name="Ghignone S."/>
            <person name="Salvioli di Fossalunga A."/>
            <person name="Amselem J."/>
            <person name="Novero M."/>
            <person name="Xianan X."/>
            <person name="Sedzielewska Toro K."/>
            <person name="Morin E."/>
            <person name="Lipzen A."/>
            <person name="Grigoriev I.V."/>
            <person name="Henrissat B."/>
            <person name="Martin F.M."/>
            <person name="Bonfante P."/>
        </authorList>
    </citation>
    <scope>NUCLEOTIDE SEQUENCE [LARGE SCALE GENOMIC DNA]</scope>
    <source>
        <strain evidence="1 2">BEG34</strain>
    </source>
</reference>
<evidence type="ECO:0008006" key="3">
    <source>
        <dbReference type="Google" id="ProtNLM"/>
    </source>
</evidence>
<evidence type="ECO:0000313" key="2">
    <source>
        <dbReference type="Proteomes" id="UP000439903"/>
    </source>
</evidence>
<gene>
    <name evidence="1" type="ORF">F8M41_015335</name>
</gene>